<dbReference type="EMBL" id="JAQJAN010000004">
    <property type="protein sequence ID" value="KAJ5731921.1"/>
    <property type="molecule type" value="Genomic_DNA"/>
</dbReference>
<dbReference type="Proteomes" id="UP001215712">
    <property type="component" value="Unassembled WGS sequence"/>
</dbReference>
<comment type="caution">
    <text evidence="2">The sequence shown here is derived from an EMBL/GenBank/DDBJ whole genome shotgun (WGS) entry which is preliminary data.</text>
</comment>
<reference evidence="2" key="2">
    <citation type="submission" date="2023-01" db="EMBL/GenBank/DDBJ databases">
        <authorList>
            <person name="Petersen C."/>
        </authorList>
    </citation>
    <scope>NUCLEOTIDE SEQUENCE</scope>
    <source>
        <strain evidence="2">IBT 17514</strain>
    </source>
</reference>
<organism evidence="2 3">
    <name type="scientific">Penicillium malachiteum</name>
    <dbReference type="NCBI Taxonomy" id="1324776"/>
    <lineage>
        <taxon>Eukaryota</taxon>
        <taxon>Fungi</taxon>
        <taxon>Dikarya</taxon>
        <taxon>Ascomycota</taxon>
        <taxon>Pezizomycotina</taxon>
        <taxon>Eurotiomycetes</taxon>
        <taxon>Eurotiomycetidae</taxon>
        <taxon>Eurotiales</taxon>
        <taxon>Aspergillaceae</taxon>
        <taxon>Penicillium</taxon>
    </lineage>
</organism>
<sequence>MPLLFCRESQLEPQNTRKKDQPNGKKSRPVSATDIVRVKGGCMAGDSDDQEENRLKQSGNTNALQRYRLVRHLNLEHLREVVQEEISIQLGISGKDTQDSERLEILNKKYWLLEQKWWYSYLYLKDGCQRRAFDLWRSHTKWYMHQMLKDDCASRNGCCARGCGCCHLREPSPKRKLGVGHCTVECGCCRNARGFEVSEEDKRVLKKEYRAMMNRLPEHRIILVATWGVAGDCFESPFDMIQVDAPPSYGSLL</sequence>
<gene>
    <name evidence="2" type="ORF">N7493_003402</name>
</gene>
<accession>A0AAD6HQ84</accession>
<keyword evidence="3" id="KW-1185">Reference proteome</keyword>
<evidence type="ECO:0000313" key="3">
    <source>
        <dbReference type="Proteomes" id="UP001215712"/>
    </source>
</evidence>
<evidence type="ECO:0000313" key="2">
    <source>
        <dbReference type="EMBL" id="KAJ5731921.1"/>
    </source>
</evidence>
<proteinExistence type="predicted"/>
<dbReference type="AlphaFoldDB" id="A0AAD6HQ84"/>
<name>A0AAD6HQ84_9EURO</name>
<reference evidence="2" key="1">
    <citation type="journal article" date="2023" name="IMA Fungus">
        <title>Comparative genomic study of the Penicillium genus elucidates a diverse pangenome and 15 lateral gene transfer events.</title>
        <authorList>
            <person name="Petersen C."/>
            <person name="Sorensen T."/>
            <person name="Nielsen M.R."/>
            <person name="Sondergaard T.E."/>
            <person name="Sorensen J.L."/>
            <person name="Fitzpatrick D.A."/>
            <person name="Frisvad J.C."/>
            <person name="Nielsen K.L."/>
        </authorList>
    </citation>
    <scope>NUCLEOTIDE SEQUENCE</scope>
    <source>
        <strain evidence="2">IBT 17514</strain>
    </source>
</reference>
<protein>
    <submittedName>
        <fullName evidence="2">Uncharacterized protein</fullName>
    </submittedName>
</protein>
<evidence type="ECO:0000256" key="1">
    <source>
        <dbReference type="SAM" id="MobiDB-lite"/>
    </source>
</evidence>
<feature type="region of interest" description="Disordered" evidence="1">
    <location>
        <begin position="8"/>
        <end position="31"/>
    </location>
</feature>